<accession>A0A178Z7X4</accession>
<evidence type="ECO:0000313" key="4">
    <source>
        <dbReference type="Proteomes" id="UP000078343"/>
    </source>
</evidence>
<dbReference type="GO" id="GO:0008270">
    <property type="term" value="F:zinc ion binding"/>
    <property type="evidence" value="ECO:0007669"/>
    <property type="project" value="InterPro"/>
</dbReference>
<evidence type="ECO:0000313" key="3">
    <source>
        <dbReference type="EMBL" id="OAP55591.1"/>
    </source>
</evidence>
<sequence>MHHELTYTRLIECVAVENNTSSALDTSNSDALASVSDVAKYDRLPDFVKAISPQLSSDDIDYLVRKGALDVPQAELLDAIIRSYFQYFHWFMPLLDQHVLLSCTGGHWRPGMPTISILVLQAVMFIGVTFVDEQHLHKGGFESRRAARRSFYERVRLLYELDVEENRIPIIQATLLMSFWNETPGDNKGGWHFLGIAISLALTIGLHRKQTFSNPSVKKHLSKRIWWSCYMRDRMLALGMSRPLRINDVDFSTPLLELEDFELQNNTPDSVLHQVLEPECQQSLAEMCITMAKLCVQIGMVINLHYSILPSDSYDHSVEDPTGRTTPILYLRSEPRELELVRRCDQSLQGWFDNRPISAIFQPPRSKDIVESAAVVMAHQAFLQVCFCGTLSALHRPQVYLDKPDAKNVIQREESRERSRSRVEEATTEMAKINYHIHKLHLGYSLPPTAATLEIPILITHLKHIQSKENRNLETCLQSILYCVKVWEEMQDLYVGVDLVLKFAADLIKRANINMVVGENMKVAGVCYRDRQYHLRNTESCEPGSNPDPSDTNGRYHDQDVASFHTLYSSENTPCTTKTTVCSQHTDDTIPSPSKVNWGFCDDILLADNPDLEAIFQLMVDFDNLDELAPEL</sequence>
<dbReference type="RefSeq" id="XP_018688958.1">
    <property type="nucleotide sequence ID" value="XM_018842070.1"/>
</dbReference>
<evidence type="ECO:0000259" key="2">
    <source>
        <dbReference type="SMART" id="SM00906"/>
    </source>
</evidence>
<dbReference type="GO" id="GO:0006351">
    <property type="term" value="P:DNA-templated transcription"/>
    <property type="evidence" value="ECO:0007669"/>
    <property type="project" value="InterPro"/>
</dbReference>
<name>A0A178Z7X4_9EURO</name>
<evidence type="ECO:0000256" key="1">
    <source>
        <dbReference type="ARBA" id="ARBA00023242"/>
    </source>
</evidence>
<comment type="caution">
    <text evidence="3">The sequence shown here is derived from an EMBL/GenBank/DDBJ whole genome shotgun (WGS) entry which is preliminary data.</text>
</comment>
<dbReference type="CDD" id="cd12148">
    <property type="entry name" value="fungal_TF_MHR"/>
    <property type="match status" value="1"/>
</dbReference>
<protein>
    <recommendedName>
        <fullName evidence="2">Xylanolytic transcriptional activator regulatory domain-containing protein</fullName>
    </recommendedName>
</protein>
<dbReference type="AlphaFoldDB" id="A0A178Z7X4"/>
<keyword evidence="4" id="KW-1185">Reference proteome</keyword>
<dbReference type="STRING" id="1367422.A0A178Z7X4"/>
<dbReference type="SMART" id="SM00906">
    <property type="entry name" value="Fungal_trans"/>
    <property type="match status" value="1"/>
</dbReference>
<dbReference type="OrthoDB" id="4451586at2759"/>
<proteinExistence type="predicted"/>
<dbReference type="GO" id="GO:0003677">
    <property type="term" value="F:DNA binding"/>
    <property type="evidence" value="ECO:0007669"/>
    <property type="project" value="InterPro"/>
</dbReference>
<dbReference type="InterPro" id="IPR052761">
    <property type="entry name" value="Fungal_Detox/Toxin_TFs"/>
</dbReference>
<feature type="domain" description="Xylanolytic transcriptional activator regulatory" evidence="2">
    <location>
        <begin position="190"/>
        <end position="262"/>
    </location>
</feature>
<dbReference type="Pfam" id="PF04082">
    <property type="entry name" value="Fungal_trans"/>
    <property type="match status" value="1"/>
</dbReference>
<dbReference type="InterPro" id="IPR007219">
    <property type="entry name" value="XnlR_reg_dom"/>
</dbReference>
<dbReference type="EMBL" id="LVYI01000011">
    <property type="protein sequence ID" value="OAP55591.1"/>
    <property type="molecule type" value="Genomic_DNA"/>
</dbReference>
<gene>
    <name evidence="3" type="ORF">AYL99_10564</name>
</gene>
<dbReference type="PANTHER" id="PTHR47425">
    <property type="entry name" value="FARB-RELATED"/>
    <property type="match status" value="1"/>
</dbReference>
<dbReference type="Proteomes" id="UP000078343">
    <property type="component" value="Unassembled WGS sequence"/>
</dbReference>
<dbReference type="GeneID" id="30014732"/>
<dbReference type="PANTHER" id="PTHR47425:SF3">
    <property type="entry name" value="ZN(II)2CYS6 TRANSCRIPTION FACTOR (EUROFUNG)"/>
    <property type="match status" value="1"/>
</dbReference>
<organism evidence="3 4">
    <name type="scientific">Fonsecaea erecta</name>
    <dbReference type="NCBI Taxonomy" id="1367422"/>
    <lineage>
        <taxon>Eukaryota</taxon>
        <taxon>Fungi</taxon>
        <taxon>Dikarya</taxon>
        <taxon>Ascomycota</taxon>
        <taxon>Pezizomycotina</taxon>
        <taxon>Eurotiomycetes</taxon>
        <taxon>Chaetothyriomycetidae</taxon>
        <taxon>Chaetothyriales</taxon>
        <taxon>Herpotrichiellaceae</taxon>
        <taxon>Fonsecaea</taxon>
    </lineage>
</organism>
<reference evidence="3 4" key="1">
    <citation type="submission" date="2016-04" db="EMBL/GenBank/DDBJ databases">
        <title>Draft genome of Fonsecaea erecta CBS 125763.</title>
        <authorList>
            <person name="Weiss V.A."/>
            <person name="Vicente V.A."/>
            <person name="Raittz R.T."/>
            <person name="Moreno L.F."/>
            <person name="De Souza E.M."/>
            <person name="Pedrosa F.O."/>
            <person name="Steffens M.B."/>
            <person name="Faoro H."/>
            <person name="Tadra-Sfeir M.Z."/>
            <person name="Najafzadeh M.J."/>
            <person name="Felipe M.S."/>
            <person name="Teixeira M."/>
            <person name="Sun J."/>
            <person name="Xi L."/>
            <person name="Gomes R."/>
            <person name="De Azevedo C.M."/>
            <person name="Salgado C.G."/>
            <person name="Da Silva M.B."/>
            <person name="Nascimento M.F."/>
            <person name="Queiroz-Telles F."/>
            <person name="Attili D.S."/>
            <person name="Gorbushina A."/>
        </authorList>
    </citation>
    <scope>NUCLEOTIDE SEQUENCE [LARGE SCALE GENOMIC DNA]</scope>
    <source>
        <strain evidence="3 4">CBS 125763</strain>
    </source>
</reference>
<keyword evidence="1" id="KW-0539">Nucleus</keyword>